<dbReference type="InterPro" id="IPR045274">
    <property type="entry name" value="WAK-like"/>
</dbReference>
<keyword evidence="7" id="KW-0325">Glycoprotein</keyword>
<dbReference type="GO" id="GO:0005886">
    <property type="term" value="C:plasma membrane"/>
    <property type="evidence" value="ECO:0007669"/>
    <property type="project" value="TreeGrafter"/>
</dbReference>
<dbReference type="SUPFAM" id="SSF56112">
    <property type="entry name" value="Protein kinase-like (PK-like)"/>
    <property type="match status" value="1"/>
</dbReference>
<keyword evidence="6" id="KW-1015">Disulfide bond</keyword>
<dbReference type="InterPro" id="IPR001245">
    <property type="entry name" value="Ser-Thr/Tyr_kinase_cat_dom"/>
</dbReference>
<keyword evidence="2" id="KW-0732">Signal</keyword>
<dbReference type="Pfam" id="PF07714">
    <property type="entry name" value="PK_Tyr_Ser-Thr"/>
    <property type="match status" value="1"/>
</dbReference>
<dbReference type="EMBL" id="WHWC01000008">
    <property type="protein sequence ID" value="KAG8378178.1"/>
    <property type="molecule type" value="Genomic_DNA"/>
</dbReference>
<dbReference type="Gene3D" id="1.10.510.10">
    <property type="entry name" value="Transferase(Phosphotransferase) domain 1"/>
    <property type="match status" value="1"/>
</dbReference>
<keyword evidence="10" id="KW-1185">Reference proteome</keyword>
<dbReference type="Gene3D" id="3.30.200.20">
    <property type="entry name" value="Phosphorylase Kinase, domain 1"/>
    <property type="match status" value="1"/>
</dbReference>
<reference evidence="9" key="1">
    <citation type="submission" date="2019-10" db="EMBL/GenBank/DDBJ databases">
        <authorList>
            <person name="Zhang R."/>
            <person name="Pan Y."/>
            <person name="Wang J."/>
            <person name="Ma R."/>
            <person name="Yu S."/>
        </authorList>
    </citation>
    <scope>NUCLEOTIDE SEQUENCE</scope>
    <source>
        <strain evidence="9">LA-IB0</strain>
        <tissue evidence="9">Leaf</tissue>
    </source>
</reference>
<dbReference type="PROSITE" id="PS50011">
    <property type="entry name" value="PROTEIN_KINASE_DOM"/>
    <property type="match status" value="1"/>
</dbReference>
<proteinExistence type="predicted"/>
<dbReference type="PANTHER" id="PTHR27005">
    <property type="entry name" value="WALL-ASSOCIATED RECEPTOR KINASE-LIKE 21"/>
    <property type="match status" value="1"/>
</dbReference>
<dbReference type="InterPro" id="IPR011009">
    <property type="entry name" value="Kinase-like_dom_sf"/>
</dbReference>
<evidence type="ECO:0000259" key="8">
    <source>
        <dbReference type="PROSITE" id="PS50011"/>
    </source>
</evidence>
<feature type="domain" description="Protein kinase" evidence="8">
    <location>
        <begin position="317"/>
        <end position="561"/>
    </location>
</feature>
<comment type="subcellular location">
    <subcellularLocation>
        <location evidence="1">Membrane</location>
        <topology evidence="1">Single-pass type I membrane protein</topology>
    </subcellularLocation>
</comment>
<keyword evidence="5" id="KW-0067">ATP-binding</keyword>
<keyword evidence="4" id="KW-0418">Kinase</keyword>
<dbReference type="GO" id="GO:0030247">
    <property type="term" value="F:polysaccharide binding"/>
    <property type="evidence" value="ECO:0007669"/>
    <property type="project" value="InterPro"/>
</dbReference>
<evidence type="ECO:0000256" key="2">
    <source>
        <dbReference type="ARBA" id="ARBA00022729"/>
    </source>
</evidence>
<gene>
    <name evidence="9" type="ORF">BUALT_Bualt08G0110900</name>
</gene>
<keyword evidence="4" id="KW-0808">Transferase</keyword>
<keyword evidence="3" id="KW-0547">Nucleotide-binding</keyword>
<evidence type="ECO:0000256" key="5">
    <source>
        <dbReference type="ARBA" id="ARBA00022840"/>
    </source>
</evidence>
<dbReference type="InterPro" id="IPR000719">
    <property type="entry name" value="Prot_kinase_dom"/>
</dbReference>
<evidence type="ECO:0000256" key="6">
    <source>
        <dbReference type="ARBA" id="ARBA00023157"/>
    </source>
</evidence>
<name>A0AAV6X6Y4_9LAMI</name>
<evidence type="ECO:0000256" key="4">
    <source>
        <dbReference type="ARBA" id="ARBA00022777"/>
    </source>
</evidence>
<dbReference type="AlphaFoldDB" id="A0AAV6X6Y4"/>
<organism evidence="9 10">
    <name type="scientific">Buddleja alternifolia</name>
    <dbReference type="NCBI Taxonomy" id="168488"/>
    <lineage>
        <taxon>Eukaryota</taxon>
        <taxon>Viridiplantae</taxon>
        <taxon>Streptophyta</taxon>
        <taxon>Embryophyta</taxon>
        <taxon>Tracheophyta</taxon>
        <taxon>Spermatophyta</taxon>
        <taxon>Magnoliopsida</taxon>
        <taxon>eudicotyledons</taxon>
        <taxon>Gunneridae</taxon>
        <taxon>Pentapetalae</taxon>
        <taxon>asterids</taxon>
        <taxon>lamiids</taxon>
        <taxon>Lamiales</taxon>
        <taxon>Scrophulariaceae</taxon>
        <taxon>Buddlejeae</taxon>
        <taxon>Buddleja</taxon>
    </lineage>
</organism>
<dbReference type="PANTHER" id="PTHR27005:SF283">
    <property type="entry name" value="OS02G0633066 PROTEIN"/>
    <property type="match status" value="1"/>
</dbReference>
<dbReference type="GO" id="GO:0007166">
    <property type="term" value="P:cell surface receptor signaling pathway"/>
    <property type="evidence" value="ECO:0007669"/>
    <property type="project" value="InterPro"/>
</dbReference>
<dbReference type="Pfam" id="PF13947">
    <property type="entry name" value="GUB_WAK_bind"/>
    <property type="match status" value="1"/>
</dbReference>
<evidence type="ECO:0000256" key="7">
    <source>
        <dbReference type="ARBA" id="ARBA00023180"/>
    </source>
</evidence>
<accession>A0AAV6X6Y4</accession>
<evidence type="ECO:0000256" key="3">
    <source>
        <dbReference type="ARBA" id="ARBA00022741"/>
    </source>
</evidence>
<dbReference type="GO" id="GO:0005524">
    <property type="term" value="F:ATP binding"/>
    <property type="evidence" value="ECO:0007669"/>
    <property type="project" value="UniProtKB-KW"/>
</dbReference>
<dbReference type="InterPro" id="IPR025287">
    <property type="entry name" value="WAK_GUB"/>
</dbReference>
<protein>
    <recommendedName>
        <fullName evidence="8">Protein kinase domain-containing protein</fullName>
    </recommendedName>
</protein>
<dbReference type="Proteomes" id="UP000826271">
    <property type="component" value="Unassembled WGS sequence"/>
</dbReference>
<evidence type="ECO:0000313" key="9">
    <source>
        <dbReference type="EMBL" id="KAG8378178.1"/>
    </source>
</evidence>
<dbReference type="GO" id="GO:0004674">
    <property type="term" value="F:protein serine/threonine kinase activity"/>
    <property type="evidence" value="ECO:0007669"/>
    <property type="project" value="TreeGrafter"/>
</dbReference>
<sequence>MASCRTSCGNLTIPFPFCTSSDCNLDEAVLITCNHSYDPPKPFLNLGSVEVLDISLDGLMKVASSVASDCYDKSGSQINGTTSELTLSKFPISSTQNKFTAFGCDTHALTDGSDEWKRMSAGCVSWCDSINSTVNGTCFGIGCCQTSISKWVRDFLVDIRSFRNHTRVKSFNPCGYAFVVETEAFQFSTTHLKDLQNTKIVPVVLDWSVGNVTCLEARKNLSTYACRATHSECSDASNGIGYNCNCLTGFQGNPYLVDGCEGFMIPAVGSCWIFWRRKQKKVVKLRLNLFRRSGGLLLNNNLPTFTVEDLKMATDNYDEKNIILRQHSGISYKGILIYGSQVIIKASNVPGEWDTEVFISKLSTLSKIRHRNVVKLIGYCLETQFPVLVYEFVTIETLFDRIHNDALAFSLSCNMQKLLKCWLNYVHSTASVQIIHGNLKSQQLLHITKPCLYRKKAVNYERPRGEEFSARYFVSSVREENLISILDCRIEIDDKTEQLTEVAKLAEKCLSDSSVERPTVKEVAIALESMKEASDLFWKLPKTLSPNSCLLMELKKELEAS</sequence>
<evidence type="ECO:0000256" key="1">
    <source>
        <dbReference type="ARBA" id="ARBA00004479"/>
    </source>
</evidence>
<comment type="caution">
    <text evidence="9">The sequence shown here is derived from an EMBL/GenBank/DDBJ whole genome shotgun (WGS) entry which is preliminary data.</text>
</comment>
<evidence type="ECO:0000313" key="10">
    <source>
        <dbReference type="Proteomes" id="UP000826271"/>
    </source>
</evidence>